<evidence type="ECO:0000313" key="3">
    <source>
        <dbReference type="Proteomes" id="UP001189429"/>
    </source>
</evidence>
<dbReference type="Proteomes" id="UP001189429">
    <property type="component" value="Unassembled WGS sequence"/>
</dbReference>
<dbReference type="InterPro" id="IPR016163">
    <property type="entry name" value="Ald_DH_C"/>
</dbReference>
<gene>
    <name evidence="2" type="ORF">PCOR1329_LOCUS9554</name>
</gene>
<keyword evidence="3" id="KW-1185">Reference proteome</keyword>
<name>A0ABN9QAH9_9DINO</name>
<dbReference type="SUPFAM" id="SSF53720">
    <property type="entry name" value="ALDH-like"/>
    <property type="match status" value="1"/>
</dbReference>
<protein>
    <recommendedName>
        <fullName evidence="1">Aldehyde dehydrogenase domain-containing protein</fullName>
    </recommendedName>
</protein>
<feature type="domain" description="Aldehyde dehydrogenase" evidence="1">
    <location>
        <begin position="20"/>
        <end position="473"/>
    </location>
</feature>
<dbReference type="PANTHER" id="PTHR43217:SF1">
    <property type="entry name" value="SUCCINATE SEMIALDEHYDE DEHYDROGENASE [NAD(P)+] SAD"/>
    <property type="match status" value="1"/>
</dbReference>
<dbReference type="EMBL" id="CAUYUJ010002669">
    <property type="protein sequence ID" value="CAK0801825.1"/>
    <property type="molecule type" value="Genomic_DNA"/>
</dbReference>
<sequence>MLIRRPPRNVAITGASRAFGTMPQVDPRSGKVFQEYTLHGQEEVRSIVASADAAYRHWRRVSPAERVEKVAALAGMLRARAEEAAVLINREMGKPVPQAKAEVMKCAYLVDWYAEHGAKFLQDTECPPLPGFKRSYVTYQPLGVILSVMPWNFPFWQVVRMAVPTLMAGNSVVLKLAPNCFGSSLMLEELFGAVPGLPAGLFRALLIDGEATGKVLDEDAIRGVAFTGSTAVGRIVAAKAGSLLKKAVIELGGSDGYAVLADADLDAAARAVVTGRMLNTGQVCIAPKRVLVEKSVKAEFEKKVLDELATKKYGVDFGPMVHATARNQVADLVTATQAAGARLMAGGVDTAAPEGDCGSAFLAPTVLTDVRPGMPAFEEEIFGPVIAITEAEDDGDAVRLANQSEFGLGAAVFTRDVAEGERIAAQDMEAGMCFVNDFVRSDPSLPFGGVKNSGIGRECSVFGMMEFTNVKTICVK</sequence>
<accession>A0ABN9QAH9</accession>
<dbReference type="Gene3D" id="3.40.309.10">
    <property type="entry name" value="Aldehyde Dehydrogenase, Chain A, domain 2"/>
    <property type="match status" value="1"/>
</dbReference>
<dbReference type="InterPro" id="IPR016162">
    <property type="entry name" value="Ald_DH_N"/>
</dbReference>
<evidence type="ECO:0000259" key="1">
    <source>
        <dbReference type="Pfam" id="PF00171"/>
    </source>
</evidence>
<dbReference type="PANTHER" id="PTHR43217">
    <property type="entry name" value="SUCCINATE SEMIALDEHYDE DEHYDROGENASE [NAD(P)+] SAD"/>
    <property type="match status" value="1"/>
</dbReference>
<comment type="caution">
    <text evidence="2">The sequence shown here is derived from an EMBL/GenBank/DDBJ whole genome shotgun (WGS) entry which is preliminary data.</text>
</comment>
<dbReference type="InterPro" id="IPR016161">
    <property type="entry name" value="Ald_DH/histidinol_DH"/>
</dbReference>
<dbReference type="InterPro" id="IPR015590">
    <property type="entry name" value="Aldehyde_DH_dom"/>
</dbReference>
<evidence type="ECO:0000313" key="2">
    <source>
        <dbReference type="EMBL" id="CAK0801825.1"/>
    </source>
</evidence>
<reference evidence="2" key="1">
    <citation type="submission" date="2023-10" db="EMBL/GenBank/DDBJ databases">
        <authorList>
            <person name="Chen Y."/>
            <person name="Shah S."/>
            <person name="Dougan E. K."/>
            <person name="Thang M."/>
            <person name="Chan C."/>
        </authorList>
    </citation>
    <scope>NUCLEOTIDE SEQUENCE [LARGE SCALE GENOMIC DNA]</scope>
</reference>
<dbReference type="Pfam" id="PF00171">
    <property type="entry name" value="Aldedh"/>
    <property type="match status" value="1"/>
</dbReference>
<organism evidence="2 3">
    <name type="scientific">Prorocentrum cordatum</name>
    <dbReference type="NCBI Taxonomy" id="2364126"/>
    <lineage>
        <taxon>Eukaryota</taxon>
        <taxon>Sar</taxon>
        <taxon>Alveolata</taxon>
        <taxon>Dinophyceae</taxon>
        <taxon>Prorocentrales</taxon>
        <taxon>Prorocentraceae</taxon>
        <taxon>Prorocentrum</taxon>
    </lineage>
</organism>
<dbReference type="Gene3D" id="3.40.605.10">
    <property type="entry name" value="Aldehyde Dehydrogenase, Chain A, domain 1"/>
    <property type="match status" value="1"/>
</dbReference>
<proteinExistence type="predicted"/>
<dbReference type="InterPro" id="IPR047110">
    <property type="entry name" value="GABD/Sad-like"/>
</dbReference>